<reference evidence="1 2" key="2">
    <citation type="submission" date="2018-11" db="EMBL/GenBank/DDBJ databases">
        <authorList>
            <consortium name="Pathogen Informatics"/>
        </authorList>
    </citation>
    <scope>NUCLEOTIDE SEQUENCE [LARGE SCALE GENOMIC DNA]</scope>
    <source>
        <strain evidence="1">Dakar</strain>
        <strain evidence="2">Dakar, Senegal</strain>
    </source>
</reference>
<keyword evidence="2" id="KW-1185">Reference proteome</keyword>
<dbReference type="EMBL" id="UZAK01038055">
    <property type="protein sequence ID" value="VDP60266.1"/>
    <property type="molecule type" value="Genomic_DNA"/>
</dbReference>
<evidence type="ECO:0000313" key="2">
    <source>
        <dbReference type="Proteomes" id="UP000279833"/>
    </source>
</evidence>
<reference evidence="3" key="1">
    <citation type="submission" date="2016-06" db="UniProtKB">
        <authorList>
            <consortium name="WormBaseParasite"/>
        </authorList>
    </citation>
    <scope>IDENTIFICATION</scope>
</reference>
<dbReference type="STRING" id="6186.A0A183KLC2"/>
<evidence type="ECO:0000313" key="1">
    <source>
        <dbReference type="EMBL" id="VDP60266.1"/>
    </source>
</evidence>
<proteinExistence type="predicted"/>
<dbReference type="Gene3D" id="2.60.40.10">
    <property type="entry name" value="Immunoglobulins"/>
    <property type="match status" value="1"/>
</dbReference>
<accession>A0A183KLC2</accession>
<dbReference type="InterPro" id="IPR036116">
    <property type="entry name" value="FN3_sf"/>
</dbReference>
<dbReference type="Proteomes" id="UP000279833">
    <property type="component" value="Unassembled WGS sequence"/>
</dbReference>
<gene>
    <name evidence="1" type="ORF">SCUD_LOCUS15837</name>
</gene>
<name>A0A183KLC2_9TREM</name>
<dbReference type="SUPFAM" id="SSF49265">
    <property type="entry name" value="Fibronectin type III"/>
    <property type="match status" value="1"/>
</dbReference>
<dbReference type="InterPro" id="IPR013783">
    <property type="entry name" value="Ig-like_fold"/>
</dbReference>
<dbReference type="WBParaSite" id="SCUD_0001583901-mRNA-1">
    <property type="protein sequence ID" value="SCUD_0001583901-mRNA-1"/>
    <property type="gene ID" value="SCUD_0001583901"/>
</dbReference>
<organism evidence="3">
    <name type="scientific">Schistosoma curassoni</name>
    <dbReference type="NCBI Taxonomy" id="6186"/>
    <lineage>
        <taxon>Eukaryota</taxon>
        <taxon>Metazoa</taxon>
        <taxon>Spiralia</taxon>
        <taxon>Lophotrochozoa</taxon>
        <taxon>Platyhelminthes</taxon>
        <taxon>Trematoda</taxon>
        <taxon>Digenea</taxon>
        <taxon>Strigeidida</taxon>
        <taxon>Schistosomatoidea</taxon>
        <taxon>Schistosomatidae</taxon>
        <taxon>Schistosoma</taxon>
    </lineage>
</organism>
<dbReference type="InterPro" id="IPR003961">
    <property type="entry name" value="FN3_dom"/>
</dbReference>
<sequence length="170" mass="19147">MLSKNNDEIFIIWLSTSEESTTPSIITNTLQTRKENFIGHMILFELISLKFEYQGKKTLTLNFIYKCKIYGSFIQPTRLALTWDPPEDDGGIPIQAYRLEALLPYSNSGNSTLPNGTLTNGSHTKLNDLNNSVVNCSLEKIDDQIDVIQKLTCWPHVTLVNAALNVMPIL</sequence>
<dbReference type="CDD" id="cd00063">
    <property type="entry name" value="FN3"/>
    <property type="match status" value="1"/>
</dbReference>
<dbReference type="AlphaFoldDB" id="A0A183KLC2"/>
<evidence type="ECO:0000313" key="3">
    <source>
        <dbReference type="WBParaSite" id="SCUD_0001583901-mRNA-1"/>
    </source>
</evidence>
<protein>
    <submittedName>
        <fullName evidence="3">Fibronectin type-III domain-containing protein</fullName>
    </submittedName>
</protein>